<evidence type="ECO:0000313" key="3">
    <source>
        <dbReference type="Proteomes" id="UP000324800"/>
    </source>
</evidence>
<dbReference type="AlphaFoldDB" id="A0A5J4X342"/>
<name>A0A5J4X342_9EUKA</name>
<proteinExistence type="predicted"/>
<dbReference type="Proteomes" id="UP000324800">
    <property type="component" value="Unassembled WGS sequence"/>
</dbReference>
<feature type="non-terminal residue" evidence="2">
    <location>
        <position position="105"/>
    </location>
</feature>
<protein>
    <submittedName>
        <fullName evidence="2">Uncharacterized protein</fullName>
    </submittedName>
</protein>
<dbReference type="EMBL" id="SNRW01000452">
    <property type="protein sequence ID" value="KAA6401055.1"/>
    <property type="molecule type" value="Genomic_DNA"/>
</dbReference>
<keyword evidence="1" id="KW-0812">Transmembrane</keyword>
<reference evidence="2 3" key="1">
    <citation type="submission" date="2019-03" db="EMBL/GenBank/DDBJ databases">
        <title>Single cell metagenomics reveals metabolic interactions within the superorganism composed of flagellate Streblomastix strix and complex community of Bacteroidetes bacteria on its surface.</title>
        <authorList>
            <person name="Treitli S.C."/>
            <person name="Kolisko M."/>
            <person name="Husnik F."/>
            <person name="Keeling P."/>
            <person name="Hampl V."/>
        </authorList>
    </citation>
    <scope>NUCLEOTIDE SEQUENCE [LARGE SCALE GENOMIC DNA]</scope>
    <source>
        <strain evidence="2">ST1C</strain>
    </source>
</reference>
<accession>A0A5J4X342</accession>
<gene>
    <name evidence="2" type="ORF">EZS28_003410</name>
</gene>
<keyword evidence="1" id="KW-0472">Membrane</keyword>
<organism evidence="2 3">
    <name type="scientific">Streblomastix strix</name>
    <dbReference type="NCBI Taxonomy" id="222440"/>
    <lineage>
        <taxon>Eukaryota</taxon>
        <taxon>Metamonada</taxon>
        <taxon>Preaxostyla</taxon>
        <taxon>Oxymonadida</taxon>
        <taxon>Streblomastigidae</taxon>
        <taxon>Streblomastix</taxon>
    </lineage>
</organism>
<evidence type="ECO:0000256" key="1">
    <source>
        <dbReference type="SAM" id="Phobius"/>
    </source>
</evidence>
<feature type="transmembrane region" description="Helical" evidence="1">
    <location>
        <begin position="83"/>
        <end position="104"/>
    </location>
</feature>
<feature type="transmembrane region" description="Helical" evidence="1">
    <location>
        <begin position="12"/>
        <end position="38"/>
    </location>
</feature>
<feature type="transmembrane region" description="Helical" evidence="1">
    <location>
        <begin position="44"/>
        <end position="71"/>
    </location>
</feature>
<evidence type="ECO:0000313" key="2">
    <source>
        <dbReference type="EMBL" id="KAA6401055.1"/>
    </source>
</evidence>
<sequence>MPKRVYKPPSSIRYLLIVSVIVVAAIFVGAIVLGIVIAATLSNFSIFIALAVLLIIIGIIGFIISIVGFYSIYKNEQTGKPKIAFLFFCGAVMVINVVLMIVGFA</sequence>
<keyword evidence="1" id="KW-1133">Transmembrane helix</keyword>
<comment type="caution">
    <text evidence="2">The sequence shown here is derived from an EMBL/GenBank/DDBJ whole genome shotgun (WGS) entry which is preliminary data.</text>
</comment>